<dbReference type="GO" id="GO:0016740">
    <property type="term" value="F:transferase activity"/>
    <property type="evidence" value="ECO:0007669"/>
    <property type="project" value="UniProtKB-ARBA"/>
</dbReference>
<keyword evidence="4 5" id="KW-0472">Membrane</keyword>
<dbReference type="Proteomes" id="UP000464657">
    <property type="component" value="Chromosome"/>
</dbReference>
<accession>A0A7L4ZMU5</accession>
<comment type="subcellular location">
    <subcellularLocation>
        <location evidence="1">Endomembrane system</location>
        <topology evidence="1">Multi-pass membrane protein</topology>
    </subcellularLocation>
</comment>
<dbReference type="KEGG" id="kan:IMCC3317_34270"/>
<dbReference type="AlphaFoldDB" id="A0A7L4ZMU5"/>
<feature type="transmembrane region" description="Helical" evidence="5">
    <location>
        <begin position="59"/>
        <end position="76"/>
    </location>
</feature>
<organism evidence="6 7">
    <name type="scientific">Kordia antarctica</name>
    <dbReference type="NCBI Taxonomy" id="1218801"/>
    <lineage>
        <taxon>Bacteria</taxon>
        <taxon>Pseudomonadati</taxon>
        <taxon>Bacteroidota</taxon>
        <taxon>Flavobacteriia</taxon>
        <taxon>Flavobacteriales</taxon>
        <taxon>Flavobacteriaceae</taxon>
        <taxon>Kordia</taxon>
    </lineage>
</organism>
<evidence type="ECO:0008006" key="8">
    <source>
        <dbReference type="Google" id="ProtNLM"/>
    </source>
</evidence>
<keyword evidence="2 5" id="KW-0812">Transmembrane</keyword>
<evidence type="ECO:0000313" key="6">
    <source>
        <dbReference type="EMBL" id="QHI38043.1"/>
    </source>
</evidence>
<evidence type="ECO:0000256" key="4">
    <source>
        <dbReference type="ARBA" id="ARBA00023136"/>
    </source>
</evidence>
<evidence type="ECO:0000256" key="2">
    <source>
        <dbReference type="ARBA" id="ARBA00022692"/>
    </source>
</evidence>
<dbReference type="PANTHER" id="PTHR12714:SF9">
    <property type="entry name" value="PROTEIN-S-ISOPRENYLCYSTEINE O-METHYLTRANSFERASE"/>
    <property type="match status" value="1"/>
</dbReference>
<evidence type="ECO:0000256" key="1">
    <source>
        <dbReference type="ARBA" id="ARBA00004127"/>
    </source>
</evidence>
<proteinExistence type="predicted"/>
<keyword evidence="7" id="KW-1185">Reference proteome</keyword>
<sequence>MKICRNLQSCQGGIFYTIMKYIYLFLLNLLIISISVYLAKLSVDIDTFFNFSGYYSSISRGYGLTIMIIGGFFRLLPSLEFYRKQVSILTLKAQHVLITEGFFSVSRNPLYIGILLIFLGCLVFIGTISGILMWIVSFILCNWWVKYREEYYMKQVFGDEYRKYTERTPRWLRLIK</sequence>
<evidence type="ECO:0000256" key="5">
    <source>
        <dbReference type="SAM" id="Phobius"/>
    </source>
</evidence>
<dbReference type="Gene3D" id="1.20.120.1630">
    <property type="match status" value="1"/>
</dbReference>
<feature type="transmembrane region" description="Helical" evidence="5">
    <location>
        <begin position="112"/>
        <end position="145"/>
    </location>
</feature>
<dbReference type="EMBL" id="CP019288">
    <property type="protein sequence ID" value="QHI38043.1"/>
    <property type="molecule type" value="Genomic_DNA"/>
</dbReference>
<reference evidence="6 7" key="1">
    <citation type="journal article" date="2013" name="Int. J. Syst. Evol. Microbiol.">
        <title>Kordia antarctica sp. nov., isolated from Antarctic seawater.</title>
        <authorList>
            <person name="Baek K."/>
            <person name="Choi A."/>
            <person name="Kang I."/>
            <person name="Lee K."/>
            <person name="Cho J.C."/>
        </authorList>
    </citation>
    <scope>NUCLEOTIDE SEQUENCE [LARGE SCALE GENOMIC DNA]</scope>
    <source>
        <strain evidence="6 7">IMCC3317</strain>
    </source>
</reference>
<gene>
    <name evidence="6" type="ORF">IMCC3317_34270</name>
</gene>
<feature type="transmembrane region" description="Helical" evidence="5">
    <location>
        <begin position="21"/>
        <end position="39"/>
    </location>
</feature>
<evidence type="ECO:0000313" key="7">
    <source>
        <dbReference type="Proteomes" id="UP000464657"/>
    </source>
</evidence>
<keyword evidence="3 5" id="KW-1133">Transmembrane helix</keyword>
<evidence type="ECO:0000256" key="3">
    <source>
        <dbReference type="ARBA" id="ARBA00022989"/>
    </source>
</evidence>
<dbReference type="GO" id="GO:0012505">
    <property type="term" value="C:endomembrane system"/>
    <property type="evidence" value="ECO:0007669"/>
    <property type="project" value="UniProtKB-SubCell"/>
</dbReference>
<dbReference type="InterPro" id="IPR007318">
    <property type="entry name" value="Phopholipid_MeTrfase"/>
</dbReference>
<protein>
    <recommendedName>
        <fullName evidence="8">Steroid 5-alpha reductase C-terminal domain-containing protein</fullName>
    </recommendedName>
</protein>
<dbReference type="PANTHER" id="PTHR12714">
    <property type="entry name" value="PROTEIN-S ISOPRENYLCYSTEINE O-METHYLTRANSFERASE"/>
    <property type="match status" value="1"/>
</dbReference>
<name>A0A7L4ZMU5_9FLAO</name>
<dbReference type="Pfam" id="PF04191">
    <property type="entry name" value="PEMT"/>
    <property type="match status" value="1"/>
</dbReference>